<sequence>MSTPELFIGGERIPGAGSLHPVVNPATEETVLQLAQADSAQARRAVAAARAAFDEGPWPRLGADERAAVLHRIADHLEARHDELTASCVRELGQPVTGARGAVATAIEMWRRYADLARTLPRQEDREVDARRTARVLRVPVGVVLAITPWNSPLLLASLKIAPALAVGCTVVLKPASEGPLTFGPLGEAAEAAGLPPGALGIVYADPATTAGMVADADVDLVSFTGSSAVGAEVLRGAAPNITRSILELGGKSASIVLDDAEPAEFVSGVVAAAGVNLCGQQCTSRSRIIVPRSRHAEWVAALKDALAALRVGDPTDPATQVGPLATARQRDRVEAYVRSGREQGARLVLGGGRPAHLPTGWFVEPTLFDEVTPDMRIAREEIFGPVLTVFVHDGVDDAIRIANDSEYGLAGSVWTADVARGYEVALRIRTGTFQINTTGRAIDQPAGGMKRSGLGREGGVEGMEAFLELRQIQVPLGAELP</sequence>
<dbReference type="InterPro" id="IPR029510">
    <property type="entry name" value="Ald_DH_CS_GLU"/>
</dbReference>
<reference evidence="6 7" key="1">
    <citation type="journal article" date="2019" name="Int. J. Syst. Evol. Microbiol.">
        <title>The Global Catalogue of Microorganisms (GCM) 10K type strain sequencing project: providing services to taxonomists for standard genome sequencing and annotation.</title>
        <authorList>
            <consortium name="The Broad Institute Genomics Platform"/>
            <consortium name="The Broad Institute Genome Sequencing Center for Infectious Disease"/>
            <person name="Wu L."/>
            <person name="Ma J."/>
        </authorList>
    </citation>
    <scope>NUCLEOTIDE SEQUENCE [LARGE SCALE GENOMIC DNA]</scope>
    <source>
        <strain evidence="6 7">JCM 16009</strain>
    </source>
</reference>
<dbReference type="InterPro" id="IPR016161">
    <property type="entry name" value="Ald_DH/histidinol_DH"/>
</dbReference>
<dbReference type="InterPro" id="IPR015590">
    <property type="entry name" value="Aldehyde_DH_dom"/>
</dbReference>
<protein>
    <submittedName>
        <fullName evidence="6">Aldehyde dehydrogenase</fullName>
    </submittedName>
</protein>
<comment type="caution">
    <text evidence="6">The sequence shown here is derived from an EMBL/GenBank/DDBJ whole genome shotgun (WGS) entry which is preliminary data.</text>
</comment>
<evidence type="ECO:0000256" key="4">
    <source>
        <dbReference type="RuleBase" id="RU003345"/>
    </source>
</evidence>
<dbReference type="Gene3D" id="3.40.309.10">
    <property type="entry name" value="Aldehyde Dehydrogenase, Chain A, domain 2"/>
    <property type="match status" value="1"/>
</dbReference>
<keyword evidence="7" id="KW-1185">Reference proteome</keyword>
<dbReference type="PANTHER" id="PTHR42804">
    <property type="entry name" value="ALDEHYDE DEHYDROGENASE"/>
    <property type="match status" value="1"/>
</dbReference>
<dbReference type="Pfam" id="PF00171">
    <property type="entry name" value="Aldedh"/>
    <property type="match status" value="1"/>
</dbReference>
<dbReference type="SUPFAM" id="SSF53720">
    <property type="entry name" value="ALDH-like"/>
    <property type="match status" value="1"/>
</dbReference>
<dbReference type="InterPro" id="IPR016162">
    <property type="entry name" value="Ald_DH_N"/>
</dbReference>
<accession>A0ABN2MVX7</accession>
<name>A0ABN2MVX7_9PSEU</name>
<dbReference type="Proteomes" id="UP001500449">
    <property type="component" value="Unassembled WGS sequence"/>
</dbReference>
<feature type="active site" evidence="3">
    <location>
        <position position="248"/>
    </location>
</feature>
<comment type="similarity">
    <text evidence="1 4">Belongs to the aldehyde dehydrogenase family.</text>
</comment>
<gene>
    <name evidence="6" type="ORF">GCM10009836_19160</name>
</gene>
<organism evidence="6 7">
    <name type="scientific">Pseudonocardia ailaonensis</name>
    <dbReference type="NCBI Taxonomy" id="367279"/>
    <lineage>
        <taxon>Bacteria</taxon>
        <taxon>Bacillati</taxon>
        <taxon>Actinomycetota</taxon>
        <taxon>Actinomycetes</taxon>
        <taxon>Pseudonocardiales</taxon>
        <taxon>Pseudonocardiaceae</taxon>
        <taxon>Pseudonocardia</taxon>
    </lineage>
</organism>
<dbReference type="RefSeq" id="WP_344414662.1">
    <property type="nucleotide sequence ID" value="NZ_BAAAQK010000005.1"/>
</dbReference>
<evidence type="ECO:0000256" key="2">
    <source>
        <dbReference type="ARBA" id="ARBA00023002"/>
    </source>
</evidence>
<evidence type="ECO:0000259" key="5">
    <source>
        <dbReference type="Pfam" id="PF00171"/>
    </source>
</evidence>
<evidence type="ECO:0000256" key="3">
    <source>
        <dbReference type="PROSITE-ProRule" id="PRU10007"/>
    </source>
</evidence>
<proteinExistence type="inferred from homology"/>
<evidence type="ECO:0000313" key="6">
    <source>
        <dbReference type="EMBL" id="GAA1840055.1"/>
    </source>
</evidence>
<feature type="domain" description="Aldehyde dehydrogenase" evidence="5">
    <location>
        <begin position="20"/>
        <end position="472"/>
    </location>
</feature>
<keyword evidence="2 4" id="KW-0560">Oxidoreductase</keyword>
<dbReference type="PROSITE" id="PS00687">
    <property type="entry name" value="ALDEHYDE_DEHYDR_GLU"/>
    <property type="match status" value="1"/>
</dbReference>
<dbReference type="Gene3D" id="3.40.605.10">
    <property type="entry name" value="Aldehyde Dehydrogenase, Chain A, domain 1"/>
    <property type="match status" value="1"/>
</dbReference>
<dbReference type="InterPro" id="IPR016163">
    <property type="entry name" value="Ald_DH_C"/>
</dbReference>
<evidence type="ECO:0000313" key="7">
    <source>
        <dbReference type="Proteomes" id="UP001500449"/>
    </source>
</evidence>
<dbReference type="PANTHER" id="PTHR42804:SF1">
    <property type="entry name" value="ALDEHYDE DEHYDROGENASE-RELATED"/>
    <property type="match status" value="1"/>
</dbReference>
<evidence type="ECO:0000256" key="1">
    <source>
        <dbReference type="ARBA" id="ARBA00009986"/>
    </source>
</evidence>
<dbReference type="EMBL" id="BAAAQK010000005">
    <property type="protein sequence ID" value="GAA1840055.1"/>
    <property type="molecule type" value="Genomic_DNA"/>
</dbReference>